<dbReference type="GO" id="GO:0003676">
    <property type="term" value="F:nucleic acid binding"/>
    <property type="evidence" value="ECO:0007669"/>
    <property type="project" value="InterPro"/>
</dbReference>
<dbReference type="AlphaFoldDB" id="A0A2U3L9H0"/>
<feature type="domain" description="Integrase catalytic" evidence="2">
    <location>
        <begin position="138"/>
        <end position="203"/>
    </location>
</feature>
<dbReference type="OrthoDB" id="128149at2"/>
<proteinExistence type="predicted"/>
<evidence type="ECO:0000256" key="1">
    <source>
        <dbReference type="SAM" id="Phobius"/>
    </source>
</evidence>
<dbReference type="Pfam" id="PF13683">
    <property type="entry name" value="rve_3"/>
    <property type="match status" value="1"/>
</dbReference>
<accession>A0A2U3L9H0</accession>
<protein>
    <recommendedName>
        <fullName evidence="2">Integrase catalytic domain-containing protein</fullName>
    </recommendedName>
</protein>
<dbReference type="GO" id="GO:0015074">
    <property type="term" value="P:DNA integration"/>
    <property type="evidence" value="ECO:0007669"/>
    <property type="project" value="InterPro"/>
</dbReference>
<keyword evidence="1" id="KW-0472">Membrane</keyword>
<feature type="transmembrane region" description="Helical" evidence="1">
    <location>
        <begin position="62"/>
        <end position="80"/>
    </location>
</feature>
<dbReference type="InterPro" id="IPR036397">
    <property type="entry name" value="RNaseH_sf"/>
</dbReference>
<dbReference type="Gene3D" id="3.30.420.10">
    <property type="entry name" value="Ribonuclease H-like superfamily/Ribonuclease H"/>
    <property type="match status" value="1"/>
</dbReference>
<dbReference type="Proteomes" id="UP000238701">
    <property type="component" value="Unassembled WGS sequence"/>
</dbReference>
<evidence type="ECO:0000259" key="2">
    <source>
        <dbReference type="Pfam" id="PF13683"/>
    </source>
</evidence>
<reference evidence="4" key="1">
    <citation type="submission" date="2018-02" db="EMBL/GenBank/DDBJ databases">
        <authorList>
            <person name="Hausmann B."/>
        </authorList>
    </citation>
    <scope>NUCLEOTIDE SEQUENCE [LARGE SCALE GENOMIC DNA]</scope>
    <source>
        <strain evidence="4">Peat soil MAG SbA1</strain>
    </source>
</reference>
<dbReference type="SUPFAM" id="SSF53098">
    <property type="entry name" value="Ribonuclease H-like"/>
    <property type="match status" value="1"/>
</dbReference>
<keyword evidence="1" id="KW-0812">Transmembrane</keyword>
<evidence type="ECO:0000313" key="3">
    <source>
        <dbReference type="EMBL" id="SPF48563.1"/>
    </source>
</evidence>
<gene>
    <name evidence="3" type="ORF">SBA1_870002</name>
</gene>
<sequence>MSPHVRAVVRNIDRDVAHETDAALLAMNLEMLPLLEKFELPILVSFQFRRQLPRPLAHGMRVFFTVPTLTFGVLYCFFVIGHDRRKILHFNVTRNPNALWVVQQLREAWAYKQPRRFLLFDRDSKFGVDVVSAVKDMGSQPTRTAFRSPWQNGVAERWVGSCRRDLLDEVIILNERHLKRLMFAYLLYYHEDRTHLGLGKDTPVGRVAASISPSGNKIISLPRLGGLHHRYTVAARVTSGRELQLSGSDSSKL</sequence>
<keyword evidence="1" id="KW-1133">Transmembrane helix</keyword>
<dbReference type="InterPro" id="IPR012337">
    <property type="entry name" value="RNaseH-like_sf"/>
</dbReference>
<dbReference type="InterPro" id="IPR001584">
    <property type="entry name" value="Integrase_cat-core"/>
</dbReference>
<evidence type="ECO:0000313" key="4">
    <source>
        <dbReference type="Proteomes" id="UP000238701"/>
    </source>
</evidence>
<dbReference type="EMBL" id="OMOD01000185">
    <property type="protein sequence ID" value="SPF48563.1"/>
    <property type="molecule type" value="Genomic_DNA"/>
</dbReference>
<name>A0A2U3L9H0_9BACT</name>
<organism evidence="3 4">
    <name type="scientific">Candidatus Sulfotelmatobacter kueseliae</name>
    <dbReference type="NCBI Taxonomy" id="2042962"/>
    <lineage>
        <taxon>Bacteria</taxon>
        <taxon>Pseudomonadati</taxon>
        <taxon>Acidobacteriota</taxon>
        <taxon>Terriglobia</taxon>
        <taxon>Terriglobales</taxon>
        <taxon>Candidatus Korobacteraceae</taxon>
        <taxon>Candidatus Sulfotelmatobacter</taxon>
    </lineage>
</organism>